<protein>
    <submittedName>
        <fullName evidence="2">Uncharacterized protein</fullName>
    </submittedName>
</protein>
<reference evidence="2" key="1">
    <citation type="journal article" date="2023" name="BMC Genomics">
        <title>Chromosome-level genome assemblies of Cutaneotrichosporon spp. (Trichosporonales, Basidiomycota) reveal imbalanced evolution between nucleotide sequences and chromosome synteny.</title>
        <authorList>
            <person name="Kobayashi Y."/>
            <person name="Kayamori A."/>
            <person name="Aoki K."/>
            <person name="Shiwa Y."/>
            <person name="Matsutani M."/>
            <person name="Fujita N."/>
            <person name="Sugita T."/>
            <person name="Iwasaki W."/>
            <person name="Tanaka N."/>
            <person name="Takashima M."/>
        </authorList>
    </citation>
    <scope>NUCLEOTIDE SEQUENCE</scope>
    <source>
        <strain evidence="2">HIS019</strain>
    </source>
</reference>
<proteinExistence type="predicted"/>
<dbReference type="EMBL" id="AP028212">
    <property type="protein sequence ID" value="BEI88433.1"/>
    <property type="molecule type" value="Genomic_DNA"/>
</dbReference>
<accession>A0AA48L2B6</accession>
<dbReference type="RefSeq" id="XP_060453699.1">
    <property type="nucleotide sequence ID" value="XM_060596736.1"/>
</dbReference>
<dbReference type="KEGG" id="ccac:CcaHIS019_0111510"/>
<gene>
    <name evidence="2" type="ORF">CcaverHIS019_0111510</name>
</gene>
<feature type="region of interest" description="Disordered" evidence="1">
    <location>
        <begin position="285"/>
        <end position="326"/>
    </location>
</feature>
<dbReference type="Proteomes" id="UP001233271">
    <property type="component" value="Chromosome 1"/>
</dbReference>
<evidence type="ECO:0000313" key="2">
    <source>
        <dbReference type="EMBL" id="BEI88433.1"/>
    </source>
</evidence>
<keyword evidence="3" id="KW-1185">Reference proteome</keyword>
<name>A0AA48L2B6_9TREE</name>
<organism evidence="2 3">
    <name type="scientific">Cutaneotrichosporon cavernicola</name>
    <dbReference type="NCBI Taxonomy" id="279322"/>
    <lineage>
        <taxon>Eukaryota</taxon>
        <taxon>Fungi</taxon>
        <taxon>Dikarya</taxon>
        <taxon>Basidiomycota</taxon>
        <taxon>Agaricomycotina</taxon>
        <taxon>Tremellomycetes</taxon>
        <taxon>Trichosporonales</taxon>
        <taxon>Trichosporonaceae</taxon>
        <taxon>Cutaneotrichosporon</taxon>
    </lineage>
</organism>
<evidence type="ECO:0000256" key="1">
    <source>
        <dbReference type="SAM" id="MobiDB-lite"/>
    </source>
</evidence>
<dbReference type="AlphaFoldDB" id="A0AA48L2B6"/>
<dbReference type="GeneID" id="85492304"/>
<evidence type="ECO:0000313" key="3">
    <source>
        <dbReference type="Proteomes" id="UP001233271"/>
    </source>
</evidence>
<sequence>MTEHHTIAYSLDTTQRVLQCPHIIDSIMEYAAPQARAVCLRVSRRFHIPAARALYHTVCLSQSNMEAFFRGALVGNGGEDALSECGLAKERGECTMHVPEHLKKFAVWNSTADTMPVGDSSTVNMKAPLLKFVRVLTITRHHSCVCYAYGPHAKSLLPNLDIVRVAPEPRGSHSFGVQCPCDSGHCALLGGIRTRKLVLRNLDAGGVALLDGVREGQAPVPHVNHELVFFLPTDGRRIDTDLSEELEGFGHSIYGADLQSIGQMFRRPPDSPIVKIVFNPTWEGEGTYSPPAATEDPDSQNEIEGTHDGSDGEESSNSDDDRPGHPFPVCSDRLIYTLSTIISSRSRNYVIYGLEKLRFLPDGELLTVFEILFPDTELTQREILKAVRHELRHSSLIKGSSMSPRELEELEYDNKTPYDVTYKTLEEYLEDEGSRRRELAADG</sequence>